<protein>
    <submittedName>
        <fullName evidence="1">Uncharacterized protein</fullName>
    </submittedName>
</protein>
<keyword evidence="2" id="KW-1185">Reference proteome</keyword>
<proteinExistence type="predicted"/>
<name>A0A5N5L5K1_9ROSI</name>
<reference evidence="2" key="1">
    <citation type="journal article" date="2019" name="Gigascience">
        <title>De novo genome assembly of the endangered Acer yangbiense, a plant species with extremely small populations endemic to Yunnan Province, China.</title>
        <authorList>
            <person name="Yang J."/>
            <person name="Wariss H.M."/>
            <person name="Tao L."/>
            <person name="Zhang R."/>
            <person name="Yun Q."/>
            <person name="Hollingsworth P."/>
            <person name="Dao Z."/>
            <person name="Luo G."/>
            <person name="Guo H."/>
            <person name="Ma Y."/>
            <person name="Sun W."/>
        </authorList>
    </citation>
    <scope>NUCLEOTIDE SEQUENCE [LARGE SCALE GENOMIC DNA]</scope>
    <source>
        <strain evidence="2">cv. br00</strain>
    </source>
</reference>
<evidence type="ECO:0000313" key="2">
    <source>
        <dbReference type="Proteomes" id="UP000326939"/>
    </source>
</evidence>
<dbReference type="Proteomes" id="UP000326939">
    <property type="component" value="Chromosome 10"/>
</dbReference>
<comment type="caution">
    <text evidence="1">The sequence shown here is derived from an EMBL/GenBank/DDBJ whole genome shotgun (WGS) entry which is preliminary data.</text>
</comment>
<evidence type="ECO:0000313" key="1">
    <source>
        <dbReference type="EMBL" id="KAB5537900.1"/>
    </source>
</evidence>
<organism evidence="1 2">
    <name type="scientific">Salix brachista</name>
    <dbReference type="NCBI Taxonomy" id="2182728"/>
    <lineage>
        <taxon>Eukaryota</taxon>
        <taxon>Viridiplantae</taxon>
        <taxon>Streptophyta</taxon>
        <taxon>Embryophyta</taxon>
        <taxon>Tracheophyta</taxon>
        <taxon>Spermatophyta</taxon>
        <taxon>Magnoliopsida</taxon>
        <taxon>eudicotyledons</taxon>
        <taxon>Gunneridae</taxon>
        <taxon>Pentapetalae</taxon>
        <taxon>rosids</taxon>
        <taxon>fabids</taxon>
        <taxon>Malpighiales</taxon>
        <taxon>Salicaceae</taxon>
        <taxon>Saliceae</taxon>
        <taxon>Salix</taxon>
    </lineage>
</organism>
<gene>
    <name evidence="1" type="ORF">DKX38_015433</name>
</gene>
<dbReference type="EMBL" id="VDCV01000010">
    <property type="protein sequence ID" value="KAB5537900.1"/>
    <property type="molecule type" value="Genomic_DNA"/>
</dbReference>
<dbReference type="AlphaFoldDB" id="A0A5N5L5K1"/>
<accession>A0A5N5L5K1</accession>
<sequence>MQLIDAQADAVDSLYKLAEVNTDCRLTLASEAADRLLKVIKVMHHVSEVCWKAAMISDSLVSEPQNKALLLDQATNSQKLVVFEVFDWKPFSALDHALKLD</sequence>